<gene>
    <name evidence="1" type="ORF">NCTC13532_00315</name>
</gene>
<sequence>MKEKLKPFTSIIVIGFFLFIAYGSDDDSKNENIKPLTSETNKVVSEVPLKTRLENNIKGFETENSLTKNLKSIDDIIIVLAVYKSYYIIIKEGKESIDNDEKKLAEKLEQKVSNSQVKDFPKLRLAYNNILKEKLWENDVDVKIGGSKNTILSLTAGYFASNKNIKTTQETLHEMLANLRFKQVNYRWYKGEDEYTYYTIESAKDSEVTE</sequence>
<reference evidence="1 2" key="1">
    <citation type="submission" date="2018-06" db="EMBL/GenBank/DDBJ databases">
        <authorList>
            <consortium name="Pathogen Informatics"/>
            <person name="Doyle S."/>
        </authorList>
    </citation>
    <scope>NUCLEOTIDE SEQUENCE [LARGE SCALE GENOMIC DNA]</scope>
    <source>
        <strain evidence="1 2">NCTC13532</strain>
    </source>
</reference>
<dbReference type="EMBL" id="UFVR01000004">
    <property type="protein sequence ID" value="SUX43456.1"/>
    <property type="molecule type" value="Genomic_DNA"/>
</dbReference>
<proteinExistence type="predicted"/>
<organism evidence="1 2">
    <name type="scientific">Chryseobacterium indoltheticum</name>
    <dbReference type="NCBI Taxonomy" id="254"/>
    <lineage>
        <taxon>Bacteria</taxon>
        <taxon>Pseudomonadati</taxon>
        <taxon>Bacteroidota</taxon>
        <taxon>Flavobacteriia</taxon>
        <taxon>Flavobacteriales</taxon>
        <taxon>Weeksellaceae</taxon>
        <taxon>Chryseobacterium group</taxon>
        <taxon>Chryseobacterium</taxon>
    </lineage>
</organism>
<evidence type="ECO:0000313" key="1">
    <source>
        <dbReference type="EMBL" id="SUX43456.1"/>
    </source>
</evidence>
<name>A0A381FA52_9FLAO</name>
<evidence type="ECO:0000313" key="2">
    <source>
        <dbReference type="Proteomes" id="UP000254282"/>
    </source>
</evidence>
<dbReference type="Proteomes" id="UP000254282">
    <property type="component" value="Unassembled WGS sequence"/>
</dbReference>
<accession>A0A381FA52</accession>
<dbReference type="AlphaFoldDB" id="A0A381FA52"/>
<protein>
    <submittedName>
        <fullName evidence="1">Uncharacterized protein</fullName>
    </submittedName>
</protein>
<dbReference type="RefSeq" id="WP_115618959.1">
    <property type="nucleotide sequence ID" value="NZ_UFVR01000004.1"/>
</dbReference>